<dbReference type="EMBL" id="CP141059">
    <property type="protein sequence ID" value="WQQ26027.1"/>
    <property type="molecule type" value="Genomic_DNA"/>
</dbReference>
<dbReference type="PRINTS" id="PR00313">
    <property type="entry name" value="CABNDNGRPT"/>
</dbReference>
<protein>
    <submittedName>
        <fullName evidence="10">Choice-of-anchor D domain-containing protein</fullName>
    </submittedName>
</protein>
<evidence type="ECO:0000256" key="6">
    <source>
        <dbReference type="ARBA" id="ARBA00023069"/>
    </source>
</evidence>
<reference evidence="11" key="1">
    <citation type="submission" date="2023-12" db="EMBL/GenBank/DDBJ databases">
        <title>Novel species in genus Nocardioides.</title>
        <authorList>
            <person name="Zhou H."/>
        </authorList>
    </citation>
    <scope>NUCLEOTIDE SEQUENCE [LARGE SCALE GENOMIC DNA]</scope>
    <source>
        <strain evidence="11">HM61</strain>
    </source>
</reference>
<dbReference type="Gene3D" id="2.60.40.10">
    <property type="entry name" value="Immunoglobulins"/>
    <property type="match status" value="1"/>
</dbReference>
<evidence type="ECO:0000313" key="11">
    <source>
        <dbReference type="Proteomes" id="UP001327225"/>
    </source>
</evidence>
<dbReference type="NCBIfam" id="NF012200">
    <property type="entry name" value="choice_anch_D"/>
    <property type="match status" value="1"/>
</dbReference>
<dbReference type="Pfam" id="PF00353">
    <property type="entry name" value="HemolysinCabind"/>
    <property type="match status" value="2"/>
</dbReference>
<dbReference type="PANTHER" id="PTHR38340:SF1">
    <property type="entry name" value="S-LAYER PROTEIN"/>
    <property type="match status" value="1"/>
</dbReference>
<feature type="signal peptide" evidence="8">
    <location>
        <begin position="1"/>
        <end position="36"/>
    </location>
</feature>
<dbReference type="InterPro" id="IPR001343">
    <property type="entry name" value="Hemolysn_Ca-bd"/>
</dbReference>
<accession>A0ABZ0ZQW6</accession>
<evidence type="ECO:0000313" key="10">
    <source>
        <dbReference type="EMBL" id="WQQ26027.1"/>
    </source>
</evidence>
<evidence type="ECO:0000256" key="7">
    <source>
        <dbReference type="ARBA" id="ARBA00023273"/>
    </source>
</evidence>
<dbReference type="PANTHER" id="PTHR38340">
    <property type="entry name" value="S-LAYER PROTEIN"/>
    <property type="match status" value="1"/>
</dbReference>
<evidence type="ECO:0000256" key="4">
    <source>
        <dbReference type="ARBA" id="ARBA00022490"/>
    </source>
</evidence>
<feature type="chain" id="PRO_5045938174" evidence="8">
    <location>
        <begin position="37"/>
        <end position="285"/>
    </location>
</feature>
<organism evidence="10 11">
    <name type="scientific">Nocardioides bizhenqiangii</name>
    <dbReference type="NCBI Taxonomy" id="3095076"/>
    <lineage>
        <taxon>Bacteria</taxon>
        <taxon>Bacillati</taxon>
        <taxon>Actinomycetota</taxon>
        <taxon>Actinomycetes</taxon>
        <taxon>Propionibacteriales</taxon>
        <taxon>Nocardioidaceae</taxon>
        <taxon>Nocardioides</taxon>
    </lineage>
</organism>
<keyword evidence="5" id="KW-0964">Secreted</keyword>
<gene>
    <name evidence="10" type="ORF">SHK19_18915</name>
</gene>
<keyword evidence="7" id="KW-0966">Cell projection</keyword>
<dbReference type="InterPro" id="IPR018511">
    <property type="entry name" value="Hemolysin-typ_Ca-bd_CS"/>
</dbReference>
<evidence type="ECO:0000256" key="8">
    <source>
        <dbReference type="SAM" id="SignalP"/>
    </source>
</evidence>
<proteinExistence type="predicted"/>
<dbReference type="Proteomes" id="UP001327225">
    <property type="component" value="Chromosome"/>
</dbReference>
<dbReference type="InterPro" id="IPR013783">
    <property type="entry name" value="Ig-like_fold"/>
</dbReference>
<dbReference type="RefSeq" id="WP_322454850.1">
    <property type="nucleotide sequence ID" value="NZ_CP141059.1"/>
</dbReference>
<dbReference type="InterPro" id="IPR053879">
    <property type="entry name" value="HYDIN_VesB_CFA65-like_Ig"/>
</dbReference>
<keyword evidence="11" id="KW-1185">Reference proteome</keyword>
<dbReference type="Pfam" id="PF22544">
    <property type="entry name" value="HYDIN_VesB_CFA65-like_Ig"/>
    <property type="match status" value="1"/>
</dbReference>
<comment type="subcellular location">
    <subcellularLocation>
        <location evidence="1">Cell projection</location>
        <location evidence="1">Cilium</location>
    </subcellularLocation>
    <subcellularLocation>
        <location evidence="2">Cytoplasm</location>
    </subcellularLocation>
    <subcellularLocation>
        <location evidence="3">Secreted</location>
    </subcellularLocation>
</comment>
<dbReference type="SUPFAM" id="SSF51120">
    <property type="entry name" value="beta-Roll"/>
    <property type="match status" value="1"/>
</dbReference>
<evidence type="ECO:0000256" key="5">
    <source>
        <dbReference type="ARBA" id="ARBA00022525"/>
    </source>
</evidence>
<keyword evidence="4" id="KW-0963">Cytoplasm</keyword>
<evidence type="ECO:0000256" key="1">
    <source>
        <dbReference type="ARBA" id="ARBA00004138"/>
    </source>
</evidence>
<sequence>MSTPRAVPLTSSALRSLLAVLLAASLVAVSAPGAWAGTGGFGVTVALGVPAPPYQPFTIDPLALDYAPQTVGTSSPGQTVTVTNTGTGDLPIHHVLFNGGWGEPGEFQVTAETCRYQTLAPQDSCQVTVAFSPTATGEKTAHLEFTIDVPEPTPPVVLTGTATAPPAPCRGAVATLVGTPGPDVLGGTPGRDVIVGRGGDDQIMGRDGNDLICGGLGADVIRGGAGNDGVYGGRGADVIRGGAGDDRVHGARDADRLLGGAGDDWCGGGLGRDTARCETVASAVP</sequence>
<feature type="domain" description="HYDIN/VesB/CFA65-like Ig-like" evidence="9">
    <location>
        <begin position="77"/>
        <end position="149"/>
    </location>
</feature>
<dbReference type="InterPro" id="IPR011049">
    <property type="entry name" value="Serralysin-like_metalloprot_C"/>
</dbReference>
<keyword evidence="8" id="KW-0732">Signal</keyword>
<dbReference type="Gene3D" id="2.150.10.10">
    <property type="entry name" value="Serralysin-like metalloprotease, C-terminal"/>
    <property type="match status" value="2"/>
</dbReference>
<keyword evidence="6" id="KW-0969">Cilium</keyword>
<evidence type="ECO:0000259" key="9">
    <source>
        <dbReference type="Pfam" id="PF22544"/>
    </source>
</evidence>
<name>A0ABZ0ZQW6_9ACTN</name>
<dbReference type="InterPro" id="IPR050557">
    <property type="entry name" value="RTX_toxin/Mannuronan_C5-epim"/>
</dbReference>
<evidence type="ECO:0000256" key="3">
    <source>
        <dbReference type="ARBA" id="ARBA00004613"/>
    </source>
</evidence>
<evidence type="ECO:0000256" key="2">
    <source>
        <dbReference type="ARBA" id="ARBA00004496"/>
    </source>
</evidence>
<dbReference type="PROSITE" id="PS00330">
    <property type="entry name" value="HEMOLYSIN_CALCIUM"/>
    <property type="match status" value="1"/>
</dbReference>